<dbReference type="EMBL" id="JBJYXY010000001">
    <property type="protein sequence ID" value="MFN2977121.1"/>
    <property type="molecule type" value="Genomic_DNA"/>
</dbReference>
<accession>A0ABW9KMV1</accession>
<reference evidence="2 3" key="1">
    <citation type="submission" date="2024-12" db="EMBL/GenBank/DDBJ databases">
        <authorList>
            <person name="Lee Y."/>
        </authorList>
    </citation>
    <scope>NUCLEOTIDE SEQUENCE [LARGE SCALE GENOMIC DNA]</scope>
    <source>
        <strain evidence="2 3">03SUJ4</strain>
    </source>
</reference>
<organism evidence="2 3">
    <name type="scientific">Terriglobus aquaticus</name>
    <dbReference type="NCBI Taxonomy" id="940139"/>
    <lineage>
        <taxon>Bacteria</taxon>
        <taxon>Pseudomonadati</taxon>
        <taxon>Acidobacteriota</taxon>
        <taxon>Terriglobia</taxon>
        <taxon>Terriglobales</taxon>
        <taxon>Acidobacteriaceae</taxon>
        <taxon>Terriglobus</taxon>
    </lineage>
</organism>
<gene>
    <name evidence="2" type="ORF">ACK2TP_15215</name>
</gene>
<sequence>MALEQTITAEQESHDQAHVSGSNTEVPFVIALGTSYLDAAPEQIAALLPWLRTVVGATQREVLVGYPVTHSGATSEQQDGFLLQPFVANAGAADSVVQTANAWLSAYELVRAHGARCCLILGGEAQSLDAQAAASLLDAVSSGGADLAVPRYNLPTNQGLLNAAVLSPLSRAVFNADLRFPLALDFACSARMAERMAAAAQRFTSNAQPDAVLWPVGEAAVAGYTLAEIAAGPRALPQVDQDLGTILIRVAGSMFADVEAKATFWQRTRPATPVLRADGGLSTAPALADSPSAEEIQSLVESFRVGYSNLHEIWSLVLPPNTLVALKRLSAAPVESFQLPDSTWVRIVYDFVLAHRLRTIARNHLMGAFAPLYLAWVASHLAQSRGDAHVEALARAFEADKPYLVSRWRWPDRFNP</sequence>
<proteinExistence type="predicted"/>
<evidence type="ECO:0000256" key="1">
    <source>
        <dbReference type="SAM" id="MobiDB-lite"/>
    </source>
</evidence>
<feature type="compositionally biased region" description="Polar residues" evidence="1">
    <location>
        <begin position="1"/>
        <end position="10"/>
    </location>
</feature>
<comment type="caution">
    <text evidence="2">The sequence shown here is derived from an EMBL/GenBank/DDBJ whole genome shotgun (WGS) entry which is preliminary data.</text>
</comment>
<dbReference type="Proteomes" id="UP001634747">
    <property type="component" value="Unassembled WGS sequence"/>
</dbReference>
<keyword evidence="3" id="KW-1185">Reference proteome</keyword>
<feature type="region of interest" description="Disordered" evidence="1">
    <location>
        <begin position="1"/>
        <end position="20"/>
    </location>
</feature>
<protein>
    <submittedName>
        <fullName evidence="2">Uncharacterized protein</fullName>
    </submittedName>
</protein>
<dbReference type="RefSeq" id="WP_263414706.1">
    <property type="nucleotide sequence ID" value="NZ_BAABBH010000001.1"/>
</dbReference>
<evidence type="ECO:0000313" key="3">
    <source>
        <dbReference type="Proteomes" id="UP001634747"/>
    </source>
</evidence>
<evidence type="ECO:0000313" key="2">
    <source>
        <dbReference type="EMBL" id="MFN2977121.1"/>
    </source>
</evidence>
<name>A0ABW9KMV1_9BACT</name>